<feature type="domain" description="4'-phosphopantetheinyl transferase" evidence="11">
    <location>
        <begin position="546"/>
        <end position="665"/>
    </location>
</feature>
<comment type="caution">
    <text evidence="12">The sequence shown here is derived from an EMBL/GenBank/DDBJ whole genome shotgun (WGS) entry which is preliminary data.</text>
</comment>
<evidence type="ECO:0000256" key="4">
    <source>
        <dbReference type="ARBA" id="ARBA00022679"/>
    </source>
</evidence>
<evidence type="ECO:0000313" key="13">
    <source>
        <dbReference type="Proteomes" id="UP000327013"/>
    </source>
</evidence>
<comment type="similarity">
    <text evidence="2">Belongs to the EMC4 family.</text>
</comment>
<accession>A0A5N6KWU5</accession>
<feature type="transmembrane region" description="Helical" evidence="10">
    <location>
        <begin position="90"/>
        <end position="111"/>
    </location>
</feature>
<feature type="region of interest" description="Disordered" evidence="9">
    <location>
        <begin position="763"/>
        <end position="795"/>
    </location>
</feature>
<evidence type="ECO:0000256" key="7">
    <source>
        <dbReference type="ARBA" id="ARBA00022989"/>
    </source>
</evidence>
<dbReference type="AlphaFoldDB" id="A0A5N6KWU5"/>
<feature type="region of interest" description="Disordered" evidence="9">
    <location>
        <begin position="25"/>
        <end position="55"/>
    </location>
</feature>
<protein>
    <recommendedName>
        <fullName evidence="3">ER membrane protein complex subunit 4</fullName>
    </recommendedName>
</protein>
<evidence type="ECO:0000256" key="5">
    <source>
        <dbReference type="ARBA" id="ARBA00022692"/>
    </source>
</evidence>
<dbReference type="SUPFAM" id="SSF56214">
    <property type="entry name" value="4'-phosphopantetheinyl transferase"/>
    <property type="match status" value="1"/>
</dbReference>
<evidence type="ECO:0000313" key="12">
    <source>
        <dbReference type="EMBL" id="KAB8349769.1"/>
    </source>
</evidence>
<feature type="compositionally biased region" description="Basic and acidic residues" evidence="9">
    <location>
        <begin position="233"/>
        <end position="249"/>
    </location>
</feature>
<dbReference type="InterPro" id="IPR009445">
    <property type="entry name" value="TMEM85/Emc4"/>
</dbReference>
<gene>
    <name evidence="12" type="ORF">FH972_023783</name>
</gene>
<evidence type="ECO:0000256" key="6">
    <source>
        <dbReference type="ARBA" id="ARBA00022824"/>
    </source>
</evidence>
<evidence type="ECO:0000256" key="9">
    <source>
        <dbReference type="SAM" id="MobiDB-lite"/>
    </source>
</evidence>
<dbReference type="InterPro" id="IPR037143">
    <property type="entry name" value="4-PPantetheinyl_Trfase_dom_sf"/>
</dbReference>
<dbReference type="GO" id="GO:0005789">
    <property type="term" value="C:endoplasmic reticulum membrane"/>
    <property type="evidence" value="ECO:0007669"/>
    <property type="project" value="UniProtKB-SubCell"/>
</dbReference>
<dbReference type="OrthoDB" id="369569at2759"/>
<feature type="transmembrane region" description="Helical" evidence="10">
    <location>
        <begin position="138"/>
        <end position="157"/>
    </location>
</feature>
<keyword evidence="5 10" id="KW-0812">Transmembrane</keyword>
<keyword evidence="6" id="KW-0256">Endoplasmic reticulum</keyword>
<dbReference type="GO" id="GO:0008897">
    <property type="term" value="F:holo-[acyl-carrier-protein] synthase activity"/>
    <property type="evidence" value="ECO:0007669"/>
    <property type="project" value="InterPro"/>
</dbReference>
<feature type="compositionally biased region" description="Low complexity" evidence="9">
    <location>
        <begin position="37"/>
        <end position="50"/>
    </location>
</feature>
<feature type="region of interest" description="Disordered" evidence="9">
    <location>
        <begin position="217"/>
        <end position="281"/>
    </location>
</feature>
<comment type="subcellular location">
    <subcellularLocation>
        <location evidence="1">Endoplasmic reticulum membrane</location>
        <topology evidence="1">Multi-pass membrane protein</topology>
    </subcellularLocation>
</comment>
<dbReference type="Gene3D" id="3.90.470.20">
    <property type="entry name" value="4'-phosphopantetheinyl transferase domain"/>
    <property type="match status" value="1"/>
</dbReference>
<feature type="compositionally biased region" description="Polar residues" evidence="9">
    <location>
        <begin position="251"/>
        <end position="266"/>
    </location>
</feature>
<evidence type="ECO:0000256" key="1">
    <source>
        <dbReference type="ARBA" id="ARBA00004477"/>
    </source>
</evidence>
<evidence type="ECO:0000256" key="10">
    <source>
        <dbReference type="SAM" id="Phobius"/>
    </source>
</evidence>
<dbReference type="Pfam" id="PF06417">
    <property type="entry name" value="EMC4"/>
    <property type="match status" value="1"/>
</dbReference>
<dbReference type="InterPro" id="IPR008278">
    <property type="entry name" value="4-PPantetheinyl_Trfase_dom"/>
</dbReference>
<keyword evidence="13" id="KW-1185">Reference proteome</keyword>
<organism evidence="12 13">
    <name type="scientific">Carpinus fangiana</name>
    <dbReference type="NCBI Taxonomy" id="176857"/>
    <lineage>
        <taxon>Eukaryota</taxon>
        <taxon>Viridiplantae</taxon>
        <taxon>Streptophyta</taxon>
        <taxon>Embryophyta</taxon>
        <taxon>Tracheophyta</taxon>
        <taxon>Spermatophyta</taxon>
        <taxon>Magnoliopsida</taxon>
        <taxon>eudicotyledons</taxon>
        <taxon>Gunneridae</taxon>
        <taxon>Pentapetalae</taxon>
        <taxon>rosids</taxon>
        <taxon>fabids</taxon>
        <taxon>Fagales</taxon>
        <taxon>Betulaceae</taxon>
        <taxon>Carpinus</taxon>
    </lineage>
</organism>
<evidence type="ECO:0000259" key="11">
    <source>
        <dbReference type="Pfam" id="PF01648"/>
    </source>
</evidence>
<reference evidence="12 13" key="1">
    <citation type="submission" date="2019-06" db="EMBL/GenBank/DDBJ databases">
        <title>A chromosomal-level reference genome of Carpinus fangiana (Coryloideae, Betulaceae).</title>
        <authorList>
            <person name="Yang X."/>
            <person name="Wang Z."/>
            <person name="Zhang L."/>
            <person name="Hao G."/>
            <person name="Liu J."/>
            <person name="Yang Y."/>
        </authorList>
    </citation>
    <scope>NUCLEOTIDE SEQUENCE [LARGE SCALE GENOMIC DNA]</scope>
    <source>
        <strain evidence="12">Cfa_2016G</strain>
        <tissue evidence="12">Leaf</tissue>
    </source>
</reference>
<proteinExistence type="inferred from homology"/>
<dbReference type="Pfam" id="PF01648">
    <property type="entry name" value="ACPS"/>
    <property type="match status" value="1"/>
</dbReference>
<keyword evidence="4" id="KW-0808">Transferase</keyword>
<keyword evidence="8 10" id="KW-0472">Membrane</keyword>
<evidence type="ECO:0000256" key="2">
    <source>
        <dbReference type="ARBA" id="ARBA00007715"/>
    </source>
</evidence>
<name>A0A5N6KWU5_9ROSI</name>
<dbReference type="Proteomes" id="UP000327013">
    <property type="component" value="Unassembled WGS sequence"/>
</dbReference>
<dbReference type="PANTHER" id="PTHR19315">
    <property type="entry name" value="ER MEMBRANE PROTEIN COMPLEX SUBUNIT 4"/>
    <property type="match status" value="1"/>
</dbReference>
<dbReference type="GO" id="GO:0000287">
    <property type="term" value="F:magnesium ion binding"/>
    <property type="evidence" value="ECO:0007669"/>
    <property type="project" value="InterPro"/>
</dbReference>
<evidence type="ECO:0000256" key="8">
    <source>
        <dbReference type="ARBA" id="ARBA00023136"/>
    </source>
</evidence>
<keyword evidence="7 10" id="KW-1133">Transmembrane helix</keyword>
<dbReference type="EMBL" id="VIBQ01000014">
    <property type="protein sequence ID" value="KAB8349769.1"/>
    <property type="molecule type" value="Genomic_DNA"/>
</dbReference>
<sequence length="795" mass="86069">MASSLPPPPQWVLDLNNDPVHTKTIKTTGIPDPPGYTSTASTSKKTSAAKGAQTISPRKDLSPEAMDSLKLKKAWEVAIAPAKSLPMNAIGMYMTGNSLQIFSIFMVFQLFKTPLTALANINTTFSRFETETKKQDMIIAKLAFVACNLLALGLGVYKVNAMGLLPTTQSDWLAWEKYTTSEIPQGGTATSNVVDHSIACPKGTSACTAFDAGHTQDRSDEVLRSTNHNSNGRTKELIRDRQIDGHAVSREGQTSALPKQLPNTITRRTRQPALRTAAAGTARTTDIVEVAMVIGSSCTNLRTRGDGCRVRLGEAEGSIGANVRLLPTGHDDGHAAAGKDGGVGDAGTYTRSGGLVRTVGGGISQEEVLRAGIQLLVGQGGNGRLNNVNGEGCLLRRVLDELPVAAGVGFGEVTGVVAFEGALAADDRAEEVAVAGVLRGIFWLDGWQYAWEEALGGDSHGRMQARPFSQSPIQTTPFACQQHPGMFDTVCKVKAGMQGYLHLRLLLREPSNPVRNALASFHQQHPPPAHPLTMGLTTRRFPSPFRVGTDIANINRFAALIHGARTGKRGPNAILALTSRFMTPHEVHDFFSYHGTEASWKLPQGLSLVNDEHENKVKRISSYLAGRWAAKEAVIKAVKPRRLTMRDIEVRRDAKTEEVFAVVIDPPVPLWQRNHYTAITDALARAEARGEASQVATDNPREVARWKSVAEDADHAPPTSALDQEEAPFEYEQELEGQVATISISHDGDYVVAVALAVSDFSEGQRDIQHPEHQPHDIEHVSEGQATRSDEFPNF</sequence>
<evidence type="ECO:0000256" key="3">
    <source>
        <dbReference type="ARBA" id="ARBA00020820"/>
    </source>
</evidence>